<evidence type="ECO:0000313" key="2">
    <source>
        <dbReference type="Proteomes" id="UP001596547"/>
    </source>
</evidence>
<accession>A0ABD6A6G5</accession>
<dbReference type="Proteomes" id="UP001596547">
    <property type="component" value="Unassembled WGS sequence"/>
</dbReference>
<dbReference type="GeneID" id="79315125"/>
<proteinExistence type="predicted"/>
<dbReference type="EMBL" id="JBHTBF010000001">
    <property type="protein sequence ID" value="MFC7316143.1"/>
    <property type="molecule type" value="Genomic_DNA"/>
</dbReference>
<evidence type="ECO:0000313" key="1">
    <source>
        <dbReference type="EMBL" id="MFC7316143.1"/>
    </source>
</evidence>
<dbReference type="AlphaFoldDB" id="A0ABD6A6G5"/>
<comment type="caution">
    <text evidence="1">The sequence shown here is derived from an EMBL/GenBank/DDBJ whole genome shotgun (WGS) entry which is preliminary data.</text>
</comment>
<reference evidence="1 2" key="1">
    <citation type="journal article" date="2019" name="Int. J. Syst. Evol. Microbiol.">
        <title>The Global Catalogue of Microorganisms (GCM) 10K type strain sequencing project: providing services to taxonomists for standard genome sequencing and annotation.</title>
        <authorList>
            <consortium name="The Broad Institute Genomics Platform"/>
            <consortium name="The Broad Institute Genome Sequencing Center for Infectious Disease"/>
            <person name="Wu L."/>
            <person name="Ma J."/>
        </authorList>
    </citation>
    <scope>NUCLEOTIDE SEQUENCE [LARGE SCALE GENOMIC DNA]</scope>
    <source>
        <strain evidence="1 2">PSR21</strain>
    </source>
</reference>
<organism evidence="1 2">
    <name type="scientific">Halomarina halobia</name>
    <dbReference type="NCBI Taxonomy" id="3033386"/>
    <lineage>
        <taxon>Archaea</taxon>
        <taxon>Methanobacteriati</taxon>
        <taxon>Methanobacteriota</taxon>
        <taxon>Stenosarchaea group</taxon>
        <taxon>Halobacteria</taxon>
        <taxon>Halobacteriales</taxon>
        <taxon>Natronomonadaceae</taxon>
        <taxon>Halomarina</taxon>
    </lineage>
</organism>
<protein>
    <submittedName>
        <fullName evidence="1">Uncharacterized protein</fullName>
    </submittedName>
</protein>
<name>A0ABD6A6G5_9EURY</name>
<dbReference type="RefSeq" id="WP_254547227.1">
    <property type="nucleotide sequence ID" value="NZ_CP119992.1"/>
</dbReference>
<gene>
    <name evidence="1" type="ORF">ACFQPE_04945</name>
</gene>
<sequence>MSRKAPAENEVLTPEELSEVLAEATGTTAEEIERGAAELEIAPPEEGTVVGYGECVGGLDPLSDPEST</sequence>
<keyword evidence="2" id="KW-1185">Reference proteome</keyword>